<keyword evidence="4" id="KW-0378">Hydrolase</keyword>
<dbReference type="Gene3D" id="2.120.10.30">
    <property type="entry name" value="TolB, C-terminal domain"/>
    <property type="match status" value="1"/>
</dbReference>
<gene>
    <name evidence="7" type="ORF">QU38_00315</name>
</gene>
<accession>A0AA40JQC2</accession>
<feature type="domain" description="SMP-30/Gluconolactonase/LRE-like region" evidence="6">
    <location>
        <begin position="39"/>
        <end position="124"/>
    </location>
</feature>
<dbReference type="AlphaFoldDB" id="A0AA40JQC2"/>
<evidence type="ECO:0000256" key="1">
    <source>
        <dbReference type="ARBA" id="ARBA00001913"/>
    </source>
</evidence>
<dbReference type="PANTHER" id="PTHR47572:SF4">
    <property type="entry name" value="LACTONASE DRP35"/>
    <property type="match status" value="1"/>
</dbReference>
<dbReference type="InterPro" id="IPR013658">
    <property type="entry name" value="SGL"/>
</dbReference>
<keyword evidence="5" id="KW-0106">Calcium</keyword>
<evidence type="ECO:0000256" key="4">
    <source>
        <dbReference type="ARBA" id="ARBA00022801"/>
    </source>
</evidence>
<dbReference type="InterPro" id="IPR051262">
    <property type="entry name" value="SMP-30/CGR1_Lactonase"/>
</dbReference>
<feature type="non-terminal residue" evidence="7">
    <location>
        <position position="1"/>
    </location>
</feature>
<dbReference type="InterPro" id="IPR011042">
    <property type="entry name" value="6-blade_b-propeller_TolB-like"/>
</dbReference>
<organism evidence="7 8">
    <name type="scientific">Staphylococcus aureus</name>
    <dbReference type="NCBI Taxonomy" id="1280"/>
    <lineage>
        <taxon>Bacteria</taxon>
        <taxon>Bacillati</taxon>
        <taxon>Bacillota</taxon>
        <taxon>Bacilli</taxon>
        <taxon>Bacillales</taxon>
        <taxon>Staphylococcaceae</taxon>
        <taxon>Staphylococcus</taxon>
    </lineage>
</organism>
<reference evidence="7 8" key="1">
    <citation type="submission" date="2015-01" db="EMBL/GenBank/DDBJ databases">
        <title>Characterization of Swiss Staphylococcus aureus strains involved in food poisoning.</title>
        <authorList>
            <person name="Crovadore J."/>
            <person name="Chablais R."/>
            <person name="Tonacini J."/>
            <person name="Schnyder B."/>
            <person name="Lefort F."/>
        </authorList>
    </citation>
    <scope>NUCLEOTIDE SEQUENCE [LARGE SCALE GENOMIC DNA]</scope>
    <source>
        <strain evidence="7 8">SA-120</strain>
    </source>
</reference>
<proteinExistence type="inferred from homology"/>
<comment type="caution">
    <text evidence="7">The sequence shown here is derived from an EMBL/GenBank/DDBJ whole genome shotgun (WGS) entry which is preliminary data.</text>
</comment>
<dbReference type="EMBL" id="JXIG01000074">
    <property type="protein sequence ID" value="KIU01693.1"/>
    <property type="molecule type" value="Genomic_DNA"/>
</dbReference>
<evidence type="ECO:0000313" key="8">
    <source>
        <dbReference type="Proteomes" id="UP000032274"/>
    </source>
</evidence>
<sequence length="130" mass="13427">VPGVALGETVGGITRLDPALDAMIDPASPIEVIATGYQWAEGPVWVRQGGYLLFSDVPANIAYRWKAGEGARPFLDPSGLAGPIPAGVREAGSNGMAIDARGDLLMADSGTRAIARVNLATRRKTIVSGA</sequence>
<evidence type="ECO:0000259" key="6">
    <source>
        <dbReference type="Pfam" id="PF08450"/>
    </source>
</evidence>
<evidence type="ECO:0000256" key="3">
    <source>
        <dbReference type="ARBA" id="ARBA00013871"/>
    </source>
</evidence>
<dbReference type="SUPFAM" id="SSF63829">
    <property type="entry name" value="Calcium-dependent phosphotriesterase"/>
    <property type="match status" value="1"/>
</dbReference>
<comment type="similarity">
    <text evidence="2">Belongs to the SMP-30/CGR1 family.</text>
</comment>
<comment type="cofactor">
    <cofactor evidence="1">
        <name>Ca(2+)</name>
        <dbReference type="ChEBI" id="CHEBI:29108"/>
    </cofactor>
</comment>
<protein>
    <recommendedName>
        <fullName evidence="3">Lactonase drp35</fullName>
    </recommendedName>
</protein>
<evidence type="ECO:0000256" key="2">
    <source>
        <dbReference type="ARBA" id="ARBA00008853"/>
    </source>
</evidence>
<dbReference type="PANTHER" id="PTHR47572">
    <property type="entry name" value="LIPOPROTEIN-RELATED"/>
    <property type="match status" value="1"/>
</dbReference>
<dbReference type="Pfam" id="PF08450">
    <property type="entry name" value="SGL"/>
    <property type="match status" value="1"/>
</dbReference>
<evidence type="ECO:0000313" key="7">
    <source>
        <dbReference type="EMBL" id="KIU01693.1"/>
    </source>
</evidence>
<name>A0AA40JQC2_STAAU</name>
<feature type="non-terminal residue" evidence="7">
    <location>
        <position position="130"/>
    </location>
</feature>
<dbReference type="Proteomes" id="UP000032274">
    <property type="component" value="Unassembled WGS sequence"/>
</dbReference>
<evidence type="ECO:0000256" key="5">
    <source>
        <dbReference type="ARBA" id="ARBA00022837"/>
    </source>
</evidence>
<dbReference type="RefSeq" id="WP_044120935.1">
    <property type="nucleotide sequence ID" value="NZ_JXIG01000074.1"/>
</dbReference>
<dbReference type="GO" id="GO:0016787">
    <property type="term" value="F:hydrolase activity"/>
    <property type="evidence" value="ECO:0007669"/>
    <property type="project" value="UniProtKB-KW"/>
</dbReference>